<dbReference type="EMBL" id="QUMO01000001">
    <property type="protein sequence ID" value="REF89565.1"/>
    <property type="molecule type" value="Genomic_DNA"/>
</dbReference>
<feature type="coiled-coil region" evidence="1">
    <location>
        <begin position="364"/>
        <end position="391"/>
    </location>
</feature>
<protein>
    <submittedName>
        <fullName evidence="2">DNA repair exonuclease SbcCD ATPase subunit</fullName>
    </submittedName>
</protein>
<name>A0A3D9Z459_9HYPH</name>
<accession>A0A3D9Z459</accession>
<dbReference type="Gene3D" id="3.40.50.300">
    <property type="entry name" value="P-loop containing nucleotide triphosphate hydrolases"/>
    <property type="match status" value="2"/>
</dbReference>
<evidence type="ECO:0000313" key="2">
    <source>
        <dbReference type="EMBL" id="REF89565.1"/>
    </source>
</evidence>
<reference evidence="2 3" key="1">
    <citation type="submission" date="2018-08" db="EMBL/GenBank/DDBJ databases">
        <title>Genomic Encyclopedia of Type Strains, Phase IV (KMG-IV): sequencing the most valuable type-strain genomes for metagenomic binning, comparative biology and taxonomic classification.</title>
        <authorList>
            <person name="Goeker M."/>
        </authorList>
    </citation>
    <scope>NUCLEOTIDE SEQUENCE [LARGE SCALE GENOMIC DNA]</scope>
    <source>
        <strain evidence="2 3">BW863</strain>
    </source>
</reference>
<sequence>MKISALRLYNVKRFAKRGVAIEGIGEGINVLCAENEFGKSTSFEALHALFFQPHTGVPKEVRRMQPYSGGNPLIEADITTGTGRYRLSKQFIGGKRATVIDLENGRLVAQADEAENFIAGLINGGVAGPAGLLWVRQGVTGIEDREKKEEEGERKIRESLLTSVQGEVEAITGGRRMAEIIEAYEDELSRLITAGGKPKTGGPYCAAVDERDHLTGEEKRLRADVVALRDALDQRAIAQRRLVELEDPNERAARHVAVKDAETAFEAAKAHRGTLNAREAETALARNELDAAGLKLTEFRSSLNRVNELRANLEKAEQHRVDVVERRGRALSEIEKATADVRVAEDAEQATRDLSIQLDTVAKARRARQELASLQGRLEQAEGIRKSLEVAEAELALLAVSPDTVEQLQALEIKIATLRAAETATRPTVRMAYSTPGGLGPLIMDGTPLLNDKSRTFKDLANIQIPNLGTLTLLSKSPDRGDDSLEVAEAKKQILLSAIGVKSLLDARNRQAEAQAKSAGRDGIRLQLNQVAPDGIARLREQIASCCNQQLDVPEIDGDPEEVRRELAAASDKVRAARNRLAELDPERKHTDGEVIKVEALCATLGAELSRFEALVGLEGERAAKEQALVAVRNEKQELSDKLEGIAAQLRSNSPDLESVEATLRRKRSVEEAATEEAAQLRETLAEFNGRIRTRSEDAVEEAWREAVDALEAASSRVTAFETEIKILEKLKSTLQASRSAARDLYLKPILTELRPLLGLLFSDVSIVFDDKTLLPQKIQRNGQDEDVDRLSGGMREQLSILTRLAFARLLARDGRSAPVILDDALVFSDDDRIERMFDALHREARDQQIIVFSCRQRAFSKLGGNVLRATEWQPE</sequence>
<dbReference type="GO" id="GO:0004527">
    <property type="term" value="F:exonuclease activity"/>
    <property type="evidence" value="ECO:0007669"/>
    <property type="project" value="UniProtKB-KW"/>
</dbReference>
<dbReference type="InterPro" id="IPR027417">
    <property type="entry name" value="P-loop_NTPase"/>
</dbReference>
<dbReference type="Proteomes" id="UP000256900">
    <property type="component" value="Unassembled WGS sequence"/>
</dbReference>
<dbReference type="RefSeq" id="WP_115835317.1">
    <property type="nucleotide sequence ID" value="NZ_CP025086.1"/>
</dbReference>
<feature type="coiled-coil region" evidence="1">
    <location>
        <begin position="296"/>
        <end position="326"/>
    </location>
</feature>
<keyword evidence="2" id="KW-0269">Exonuclease</keyword>
<keyword evidence="1" id="KW-0175">Coiled coil</keyword>
<evidence type="ECO:0000313" key="3">
    <source>
        <dbReference type="Proteomes" id="UP000256900"/>
    </source>
</evidence>
<keyword evidence="3" id="KW-1185">Reference proteome</keyword>
<keyword evidence="2" id="KW-0540">Nuclease</keyword>
<keyword evidence="2" id="KW-0378">Hydrolase</keyword>
<dbReference type="OrthoDB" id="7069379at2"/>
<dbReference type="PANTHER" id="PTHR41259:SF1">
    <property type="entry name" value="DOUBLE-STRAND BREAK REPAIR RAD50 ATPASE, PUTATIVE-RELATED"/>
    <property type="match status" value="1"/>
</dbReference>
<dbReference type="SUPFAM" id="SSF52540">
    <property type="entry name" value="P-loop containing nucleoside triphosphate hydrolases"/>
    <property type="match status" value="1"/>
</dbReference>
<organism evidence="2 3">
    <name type="scientific">Methylovirgula ligni</name>
    <dbReference type="NCBI Taxonomy" id="569860"/>
    <lineage>
        <taxon>Bacteria</taxon>
        <taxon>Pseudomonadati</taxon>
        <taxon>Pseudomonadota</taxon>
        <taxon>Alphaproteobacteria</taxon>
        <taxon>Hyphomicrobiales</taxon>
        <taxon>Beijerinckiaceae</taxon>
        <taxon>Methylovirgula</taxon>
    </lineage>
</organism>
<proteinExistence type="predicted"/>
<dbReference type="PANTHER" id="PTHR41259">
    <property type="entry name" value="DOUBLE-STRAND BREAK REPAIR RAD50 ATPASE, PUTATIVE-RELATED"/>
    <property type="match status" value="1"/>
</dbReference>
<gene>
    <name evidence="2" type="ORF">DES32_0790</name>
</gene>
<feature type="coiled-coil region" evidence="1">
    <location>
        <begin position="615"/>
        <end position="731"/>
    </location>
</feature>
<dbReference type="AlphaFoldDB" id="A0A3D9Z459"/>
<evidence type="ECO:0000256" key="1">
    <source>
        <dbReference type="SAM" id="Coils"/>
    </source>
</evidence>
<comment type="caution">
    <text evidence="2">The sequence shown here is derived from an EMBL/GenBank/DDBJ whole genome shotgun (WGS) entry which is preliminary data.</text>
</comment>